<dbReference type="EMBL" id="JABTTQ020000010">
    <property type="protein sequence ID" value="KAK6147754.1"/>
    <property type="molecule type" value="Genomic_DNA"/>
</dbReference>
<dbReference type="InterPro" id="IPR036249">
    <property type="entry name" value="Thioredoxin-like_sf"/>
</dbReference>
<dbReference type="Pfam" id="PF19239">
    <property type="entry name" value="GIY_YIG_domain"/>
    <property type="match status" value="1"/>
</dbReference>
<evidence type="ECO:0000313" key="3">
    <source>
        <dbReference type="Proteomes" id="UP001318860"/>
    </source>
</evidence>
<gene>
    <name evidence="2" type="ORF">DH2020_018666</name>
</gene>
<name>A0ABR0WNN7_REHGL</name>
<proteinExistence type="predicted"/>
<dbReference type="InterPro" id="IPR038909">
    <property type="entry name" value="Effector_transcript"/>
</dbReference>
<dbReference type="Pfam" id="PF00462">
    <property type="entry name" value="Glutaredoxin"/>
    <property type="match status" value="1"/>
</dbReference>
<evidence type="ECO:0000313" key="2">
    <source>
        <dbReference type="EMBL" id="KAK6147754.1"/>
    </source>
</evidence>
<protein>
    <recommendedName>
        <fullName evidence="1">Glutaredoxin domain-containing protein</fullName>
    </recommendedName>
</protein>
<feature type="domain" description="Glutaredoxin" evidence="1">
    <location>
        <begin position="409"/>
        <end position="455"/>
    </location>
</feature>
<dbReference type="PANTHER" id="PTHR35133">
    <property type="entry name" value="PROTEIN EFFECTOR OF TRANSCRIPTION 2-RELATED"/>
    <property type="match status" value="1"/>
</dbReference>
<reference evidence="2 3" key="1">
    <citation type="journal article" date="2021" name="Comput. Struct. Biotechnol. J.">
        <title>De novo genome assembly of the potent medicinal plant Rehmannia glutinosa using nanopore technology.</title>
        <authorList>
            <person name="Ma L."/>
            <person name="Dong C."/>
            <person name="Song C."/>
            <person name="Wang X."/>
            <person name="Zheng X."/>
            <person name="Niu Y."/>
            <person name="Chen S."/>
            <person name="Feng W."/>
        </authorList>
    </citation>
    <scope>NUCLEOTIDE SEQUENCE [LARGE SCALE GENOMIC DNA]</scope>
    <source>
        <strain evidence="2">DH-2019</strain>
    </source>
</reference>
<dbReference type="PANTHER" id="PTHR35133:SF1">
    <property type="entry name" value="PROTEIN EFFECTOR OF TRANSCRIPTION 2-RELATED"/>
    <property type="match status" value="1"/>
</dbReference>
<evidence type="ECO:0000259" key="1">
    <source>
        <dbReference type="Pfam" id="PF00462"/>
    </source>
</evidence>
<comment type="caution">
    <text evidence="2">The sequence shown here is derived from an EMBL/GenBank/DDBJ whole genome shotgun (WGS) entry which is preliminary data.</text>
</comment>
<sequence>MGKEGAEKYRTQNLPKWTSCPGVYELGVVASRPRSGRETRKLDSSSVVPVYLGQADNLRTRLQQYGRDGAHLENGCSNNNFTNCESVSSHKEPGLFTDIFSKGLPIVYRCSPMKSKKDAEITERELLDKFDYAWNKGSNGARRQDDIYRKLDRLAEQSQFSLLAKKFLFVNQKQVGIKIRTCEPCLSKKGSNSSDMDNITIFSRIFGVKRLQPRQVRYGSDDYCTDICGVAIGHGSVCTTPPVEGRKRCAMHKGMRVNGYVSKLNTEGIIVPPVVARMGSGIISDQSFADFQDQRLRHSGETHHPYTCEGPTDEKFAPSCGFIMENGSPCKREPVPRNKRCLEHKGRRIRKSKPKFIREEFEQIDGCSSSLIGGFAREREKEEKQGGFVKQDPLSNFEEICPLGGADTVVVYTTSLGGVRRTYEDCNRMRQLMETHQVVFDERDVALDGGFLTELGLLGEGERVGWGAGGVEM</sequence>
<dbReference type="InterPro" id="IPR002109">
    <property type="entry name" value="Glutaredoxin"/>
</dbReference>
<keyword evidence="3" id="KW-1185">Reference proteome</keyword>
<organism evidence="2 3">
    <name type="scientific">Rehmannia glutinosa</name>
    <name type="common">Chinese foxglove</name>
    <dbReference type="NCBI Taxonomy" id="99300"/>
    <lineage>
        <taxon>Eukaryota</taxon>
        <taxon>Viridiplantae</taxon>
        <taxon>Streptophyta</taxon>
        <taxon>Embryophyta</taxon>
        <taxon>Tracheophyta</taxon>
        <taxon>Spermatophyta</taxon>
        <taxon>Magnoliopsida</taxon>
        <taxon>eudicotyledons</taxon>
        <taxon>Gunneridae</taxon>
        <taxon>Pentapetalae</taxon>
        <taxon>asterids</taxon>
        <taxon>lamiids</taxon>
        <taxon>Lamiales</taxon>
        <taxon>Orobanchaceae</taxon>
        <taxon>Rehmannieae</taxon>
        <taxon>Rehmannia</taxon>
    </lineage>
</organism>
<dbReference type="PROSITE" id="PS51354">
    <property type="entry name" value="GLUTAREDOXIN_2"/>
    <property type="match status" value="1"/>
</dbReference>
<dbReference type="SUPFAM" id="SSF52833">
    <property type="entry name" value="Thioredoxin-like"/>
    <property type="match status" value="1"/>
</dbReference>
<dbReference type="Proteomes" id="UP001318860">
    <property type="component" value="Unassembled WGS sequence"/>
</dbReference>
<accession>A0ABR0WNN7</accession>